<keyword evidence="2" id="KW-0812">Transmembrane</keyword>
<feature type="region of interest" description="Disordered" evidence="1">
    <location>
        <begin position="263"/>
        <end position="323"/>
    </location>
</feature>
<evidence type="ECO:0000256" key="2">
    <source>
        <dbReference type="SAM" id="Phobius"/>
    </source>
</evidence>
<evidence type="ECO:0008006" key="5">
    <source>
        <dbReference type="Google" id="ProtNLM"/>
    </source>
</evidence>
<keyword evidence="2" id="KW-0472">Membrane</keyword>
<feature type="transmembrane region" description="Helical" evidence="2">
    <location>
        <begin position="354"/>
        <end position="379"/>
    </location>
</feature>
<reference evidence="3 4" key="1">
    <citation type="submission" date="2024-10" db="EMBL/GenBank/DDBJ databases">
        <authorList>
            <person name="Kim D."/>
        </authorList>
    </citation>
    <scope>NUCLEOTIDE SEQUENCE [LARGE SCALE GENOMIC DNA]</scope>
    <source>
        <strain evidence="3">Taebaek</strain>
    </source>
</reference>
<proteinExistence type="predicted"/>
<feature type="compositionally biased region" description="Basic and acidic residues" evidence="1">
    <location>
        <begin position="292"/>
        <end position="318"/>
    </location>
</feature>
<evidence type="ECO:0000313" key="4">
    <source>
        <dbReference type="Proteomes" id="UP001620645"/>
    </source>
</evidence>
<evidence type="ECO:0000256" key="1">
    <source>
        <dbReference type="SAM" id="MobiDB-lite"/>
    </source>
</evidence>
<organism evidence="3 4">
    <name type="scientific">Heterodera schachtii</name>
    <name type="common">Sugarbeet cyst nematode worm</name>
    <name type="synonym">Tylenchus schachtii</name>
    <dbReference type="NCBI Taxonomy" id="97005"/>
    <lineage>
        <taxon>Eukaryota</taxon>
        <taxon>Metazoa</taxon>
        <taxon>Ecdysozoa</taxon>
        <taxon>Nematoda</taxon>
        <taxon>Chromadorea</taxon>
        <taxon>Rhabditida</taxon>
        <taxon>Tylenchina</taxon>
        <taxon>Tylenchomorpha</taxon>
        <taxon>Tylenchoidea</taxon>
        <taxon>Heteroderidae</taxon>
        <taxon>Heteroderinae</taxon>
        <taxon>Heterodera</taxon>
    </lineage>
</organism>
<protein>
    <recommendedName>
        <fullName evidence="5">Transmembrane protein</fullName>
    </recommendedName>
</protein>
<name>A0ABD2K289_HETSC</name>
<dbReference type="EMBL" id="JBICCN010000056">
    <property type="protein sequence ID" value="KAL3096992.1"/>
    <property type="molecule type" value="Genomic_DNA"/>
</dbReference>
<comment type="caution">
    <text evidence="3">The sequence shown here is derived from an EMBL/GenBank/DDBJ whole genome shotgun (WGS) entry which is preliminary data.</text>
</comment>
<sequence length="383" mass="42617">MFFSAPPIPIRCPFLSLFPLLGFLFVRLAFAEVAFWKNNLSEFRSDGSCWSIDQSKGASPPKTVYAKAANRYYPCGDPKYELMRQCQMAIFYRDKLPEESEVNKGKDGSLLFLVDGCVQCPHGRAEANVQLVNNFPSGNWFSGCDEERKVISSVNVSVRDSSSRDGVEMDGTFSLGGILRQRECGGFFGIGGGREGNFQSLMLEILHTCGRKKAMLLKVKLPKLDISAINARGKMAELRGISVDLDISKGGWDMQWVDYEKVRPKQTVPEQPQDEDGTFGGRRTMETQAEPPEQKAAQRGEEAEEKPKDGPNDGDRPPSVRNASAFARPLSPVAFGSPRPSPPSAAFPWSLSPIFLQITGILLLFFLVLLFGCFVRCFLRRFR</sequence>
<dbReference type="AlphaFoldDB" id="A0ABD2K289"/>
<accession>A0ABD2K289</accession>
<keyword evidence="2" id="KW-1133">Transmembrane helix</keyword>
<dbReference type="Proteomes" id="UP001620645">
    <property type="component" value="Unassembled WGS sequence"/>
</dbReference>
<evidence type="ECO:0000313" key="3">
    <source>
        <dbReference type="EMBL" id="KAL3096992.1"/>
    </source>
</evidence>
<gene>
    <name evidence="3" type="ORF">niasHS_002708</name>
</gene>
<keyword evidence="4" id="KW-1185">Reference proteome</keyword>